<dbReference type="AlphaFoldDB" id="A0A949PL07"/>
<comment type="caution">
    <text evidence="6">The sequence shown here is derived from an EMBL/GenBank/DDBJ whole genome shotgun (WGS) entry which is preliminary data.</text>
</comment>
<protein>
    <submittedName>
        <fullName evidence="6">TetR/AcrR family transcriptional regulator</fullName>
    </submittedName>
</protein>
<gene>
    <name evidence="6" type="ORF">KUG47_05625</name>
</gene>
<evidence type="ECO:0000313" key="6">
    <source>
        <dbReference type="EMBL" id="MBV2142973.1"/>
    </source>
</evidence>
<evidence type="ECO:0000259" key="5">
    <source>
        <dbReference type="PROSITE" id="PS50977"/>
    </source>
</evidence>
<dbReference type="GO" id="GO:0003677">
    <property type="term" value="F:DNA binding"/>
    <property type="evidence" value="ECO:0007669"/>
    <property type="project" value="UniProtKB-UniRule"/>
</dbReference>
<dbReference type="PANTHER" id="PTHR47506">
    <property type="entry name" value="TRANSCRIPTIONAL REGULATORY PROTEIN"/>
    <property type="match status" value="1"/>
</dbReference>
<dbReference type="InterPro" id="IPR001647">
    <property type="entry name" value="HTH_TetR"/>
</dbReference>
<keyword evidence="1" id="KW-0805">Transcription regulation</keyword>
<evidence type="ECO:0000256" key="1">
    <source>
        <dbReference type="ARBA" id="ARBA00023015"/>
    </source>
</evidence>
<dbReference type="Pfam" id="PF17937">
    <property type="entry name" value="TetR_C_28"/>
    <property type="match status" value="1"/>
</dbReference>
<dbReference type="Proteomes" id="UP000752297">
    <property type="component" value="Unassembled WGS sequence"/>
</dbReference>
<dbReference type="Pfam" id="PF00440">
    <property type="entry name" value="TetR_N"/>
    <property type="match status" value="1"/>
</dbReference>
<accession>A0A949PL07</accession>
<feature type="DNA-binding region" description="H-T-H motif" evidence="4">
    <location>
        <begin position="29"/>
        <end position="48"/>
    </location>
</feature>
<evidence type="ECO:0000256" key="4">
    <source>
        <dbReference type="PROSITE-ProRule" id="PRU00335"/>
    </source>
</evidence>
<evidence type="ECO:0000256" key="2">
    <source>
        <dbReference type="ARBA" id="ARBA00023125"/>
    </source>
</evidence>
<dbReference type="RefSeq" id="WP_217676915.1">
    <property type="nucleotide sequence ID" value="NZ_JAHRVA010000001.1"/>
</dbReference>
<evidence type="ECO:0000313" key="7">
    <source>
        <dbReference type="Proteomes" id="UP000752297"/>
    </source>
</evidence>
<dbReference type="PANTHER" id="PTHR47506:SF1">
    <property type="entry name" value="HTH-TYPE TRANSCRIPTIONAL REGULATOR YJDC"/>
    <property type="match status" value="1"/>
</dbReference>
<proteinExistence type="predicted"/>
<sequence length="178" mass="19819">MSRAKRIDENAILDAAEEVIRENGAGGLTIDAVARKAGVSVGGLQYSFRSKDALIAAMFERWGREYEVDLASLHPEPVDALGEVRRDIIFDFKQSVVAKKKAASIIAALLQSPEHMTQVRNWYQSRLRGVDMSTKEGRNARVAFLAAEGAFMLRFMGLREIGDSEWDEIFDDVLALLD</sequence>
<keyword evidence="3" id="KW-0804">Transcription</keyword>
<keyword evidence="2 4" id="KW-0238">DNA-binding</keyword>
<reference evidence="6 7" key="1">
    <citation type="submission" date="2021-06" db="EMBL/GenBank/DDBJ databases">
        <title>Falsochrobactrum tianjin sp.nov., a new petroleum-degrading bacteria isolated from oily soils.</title>
        <authorList>
            <person name="Chen G."/>
            <person name="Chen H."/>
            <person name="Tian J."/>
            <person name="Qing J."/>
            <person name="Zhong L."/>
            <person name="Ma W."/>
            <person name="Song Y."/>
            <person name="Cui X."/>
            <person name="Yan B."/>
        </authorList>
    </citation>
    <scope>NUCLEOTIDE SEQUENCE [LARGE SCALE GENOMIC DNA]</scope>
    <source>
        <strain evidence="6 7">TDYN1</strain>
    </source>
</reference>
<evidence type="ECO:0000256" key="3">
    <source>
        <dbReference type="ARBA" id="ARBA00023163"/>
    </source>
</evidence>
<feature type="domain" description="HTH tetR-type" evidence="5">
    <location>
        <begin position="6"/>
        <end position="66"/>
    </location>
</feature>
<dbReference type="EMBL" id="JAHRVA010000001">
    <property type="protein sequence ID" value="MBV2142973.1"/>
    <property type="molecule type" value="Genomic_DNA"/>
</dbReference>
<keyword evidence="7" id="KW-1185">Reference proteome</keyword>
<dbReference type="PROSITE" id="PS50977">
    <property type="entry name" value="HTH_TETR_2"/>
    <property type="match status" value="1"/>
</dbReference>
<dbReference type="InterPro" id="IPR041479">
    <property type="entry name" value="TetR_CgmR_C"/>
</dbReference>
<organism evidence="6 7">
    <name type="scientific">Falsochrobactrum tianjinense</name>
    <dbReference type="NCBI Taxonomy" id="2706015"/>
    <lineage>
        <taxon>Bacteria</taxon>
        <taxon>Pseudomonadati</taxon>
        <taxon>Pseudomonadota</taxon>
        <taxon>Alphaproteobacteria</taxon>
        <taxon>Hyphomicrobiales</taxon>
        <taxon>Brucellaceae</taxon>
        <taxon>Falsochrobactrum</taxon>
    </lineage>
</organism>
<name>A0A949PL07_9HYPH</name>